<dbReference type="EMBL" id="AUZZ01007173">
    <property type="protein sequence ID" value="EQD43351.1"/>
    <property type="molecule type" value="Genomic_DNA"/>
</dbReference>
<sequence>MKKSVLTRVTPFIAASLAFAWFLQPPAPARAAGAPTPHYSVDRFTIGALLANPRTRAVLDEYLHGFSAARIAVKGRDETLREVQPFDSSRLTNAVLAKINAALAKIPATSVAAELSQPPNGPTQIPDAQLDPARHLQPSQLESVLHRPLPEQYIWTYPHTAHSYGLRPHYFRRSFQITSVPARATLYLAGPRQATIYLNGKEVGHYQLNLSFPMGVRVYQHDVARWLRPGKTCSPSRRYADRWPATKRRLRSVGTCAPGNCGGDD</sequence>
<evidence type="ECO:0000313" key="1">
    <source>
        <dbReference type="EMBL" id="EQD43351.1"/>
    </source>
</evidence>
<comment type="caution">
    <text evidence="1">The sequence shown here is derived from an EMBL/GenBank/DDBJ whole genome shotgun (WGS) entry which is preliminary data.</text>
</comment>
<reference evidence="1" key="2">
    <citation type="journal article" date="2014" name="ISME J.">
        <title>Microbial stratification in low pH oxic and suboxic macroscopic growths along an acid mine drainage.</title>
        <authorList>
            <person name="Mendez-Garcia C."/>
            <person name="Mesa V."/>
            <person name="Sprenger R.R."/>
            <person name="Richter M."/>
            <person name="Diez M.S."/>
            <person name="Solano J."/>
            <person name="Bargiela R."/>
            <person name="Golyshina O.V."/>
            <person name="Manteca A."/>
            <person name="Ramos J.L."/>
            <person name="Gallego J.R."/>
            <person name="Llorente I."/>
            <person name="Martins Dos Santos V.A."/>
            <person name="Jensen O.N."/>
            <person name="Pelaez A.I."/>
            <person name="Sanchez J."/>
            <person name="Ferrer M."/>
        </authorList>
    </citation>
    <scope>NUCLEOTIDE SEQUENCE</scope>
</reference>
<feature type="non-terminal residue" evidence="1">
    <location>
        <position position="265"/>
    </location>
</feature>
<dbReference type="Gene3D" id="2.60.120.260">
    <property type="entry name" value="Galactose-binding domain-like"/>
    <property type="match status" value="1"/>
</dbReference>
<protein>
    <submittedName>
        <fullName evidence="1">Alfa-L-rhamnosidase</fullName>
    </submittedName>
</protein>
<accession>T0Z5N6</accession>
<name>T0Z5N6_9ZZZZ</name>
<reference evidence="1" key="1">
    <citation type="submission" date="2013-08" db="EMBL/GenBank/DDBJ databases">
        <authorList>
            <person name="Mendez C."/>
            <person name="Richter M."/>
            <person name="Ferrer M."/>
            <person name="Sanchez J."/>
        </authorList>
    </citation>
    <scope>NUCLEOTIDE SEQUENCE</scope>
</reference>
<gene>
    <name evidence="1" type="ORF">B2A_09933</name>
</gene>
<organism evidence="1">
    <name type="scientific">mine drainage metagenome</name>
    <dbReference type="NCBI Taxonomy" id="410659"/>
    <lineage>
        <taxon>unclassified sequences</taxon>
        <taxon>metagenomes</taxon>
        <taxon>ecological metagenomes</taxon>
    </lineage>
</organism>
<dbReference type="AlphaFoldDB" id="T0Z5N6"/>
<proteinExistence type="predicted"/>